<accession>A0ABW5RA72</accession>
<comment type="caution">
    <text evidence="1">The sequence shown here is derived from an EMBL/GenBank/DDBJ whole genome shotgun (WGS) entry which is preliminary data.</text>
</comment>
<dbReference type="Proteomes" id="UP001597497">
    <property type="component" value="Unassembled WGS sequence"/>
</dbReference>
<dbReference type="RefSeq" id="WP_379929378.1">
    <property type="nucleotide sequence ID" value="NZ_JBHUMM010000017.1"/>
</dbReference>
<proteinExistence type="predicted"/>
<name>A0ABW5RA72_9BACL</name>
<dbReference type="EMBL" id="JBHUMM010000017">
    <property type="protein sequence ID" value="MFD2671903.1"/>
    <property type="molecule type" value="Genomic_DNA"/>
</dbReference>
<evidence type="ECO:0000313" key="2">
    <source>
        <dbReference type="Proteomes" id="UP001597497"/>
    </source>
</evidence>
<protein>
    <submittedName>
        <fullName evidence="1">Uncharacterized protein</fullName>
    </submittedName>
</protein>
<organism evidence="1 2">
    <name type="scientific">Marinicrinis sediminis</name>
    <dbReference type="NCBI Taxonomy" id="1652465"/>
    <lineage>
        <taxon>Bacteria</taxon>
        <taxon>Bacillati</taxon>
        <taxon>Bacillota</taxon>
        <taxon>Bacilli</taxon>
        <taxon>Bacillales</taxon>
        <taxon>Paenibacillaceae</taxon>
    </lineage>
</organism>
<sequence>MIRRQYMQSRGLYKGLVCRMLISKDSIELISKNEESLVLGFEKTHYGYAKTIPPKDVTYVWDYEEWAYYKGRKCQFAIRGDMCSLRGFDSSEREFFKQEGFREVDRSVYQNEVKLSEVDRFVWEISSYPGFEMPPGPREGLLDIYEEER</sequence>
<gene>
    <name evidence="1" type="ORF">ACFSUC_09810</name>
</gene>
<keyword evidence="2" id="KW-1185">Reference proteome</keyword>
<reference evidence="2" key="1">
    <citation type="journal article" date="2019" name="Int. J. Syst. Evol. Microbiol.">
        <title>The Global Catalogue of Microorganisms (GCM) 10K type strain sequencing project: providing services to taxonomists for standard genome sequencing and annotation.</title>
        <authorList>
            <consortium name="The Broad Institute Genomics Platform"/>
            <consortium name="The Broad Institute Genome Sequencing Center for Infectious Disease"/>
            <person name="Wu L."/>
            <person name="Ma J."/>
        </authorList>
    </citation>
    <scope>NUCLEOTIDE SEQUENCE [LARGE SCALE GENOMIC DNA]</scope>
    <source>
        <strain evidence="2">KCTC 33676</strain>
    </source>
</reference>
<evidence type="ECO:0000313" key="1">
    <source>
        <dbReference type="EMBL" id="MFD2671903.1"/>
    </source>
</evidence>